<evidence type="ECO:0000313" key="1">
    <source>
        <dbReference type="EMBL" id="MBR0577186.1"/>
    </source>
</evidence>
<comment type="caution">
    <text evidence="1">The sequence shown here is derived from an EMBL/GenBank/DDBJ whole genome shotgun (WGS) entry which is preliminary data.</text>
</comment>
<sequence length="112" mass="12178">MNVLFHVDQSTLWPMVTANVKNMLDYGKAEGISFTIEVVANGEAVTDLSLEAPWLPRLQALAEDGVRVAACENALRAHGVKKEDLHGFVTTVPAGVVELALKQQEGYAYIKP</sequence>
<reference evidence="1" key="1">
    <citation type="submission" date="2021-04" db="EMBL/GenBank/DDBJ databases">
        <title>Proteiniclasticum sedimins sp. nov., an obligate anaerobic bacterium isolated from anaerobic sludge.</title>
        <authorList>
            <person name="Liu J."/>
        </authorList>
    </citation>
    <scope>NUCLEOTIDE SEQUENCE</scope>
    <source>
        <strain evidence="1">BAD-10</strain>
    </source>
</reference>
<gene>
    <name evidence="1" type="ORF">KCG48_12755</name>
</gene>
<name>A0A941CQR8_9CLOT</name>
<evidence type="ECO:0000313" key="2">
    <source>
        <dbReference type="Proteomes" id="UP000675379"/>
    </source>
</evidence>
<dbReference type="PANTHER" id="PTHR37691">
    <property type="entry name" value="BLR3518 PROTEIN"/>
    <property type="match status" value="1"/>
</dbReference>
<dbReference type="Pfam" id="PF02635">
    <property type="entry name" value="DsrE"/>
    <property type="match status" value="1"/>
</dbReference>
<keyword evidence="2" id="KW-1185">Reference proteome</keyword>
<dbReference type="Proteomes" id="UP000675379">
    <property type="component" value="Unassembled WGS sequence"/>
</dbReference>
<dbReference type="AlphaFoldDB" id="A0A941CQR8"/>
<dbReference type="PANTHER" id="PTHR37691:SF1">
    <property type="entry name" value="BLR3518 PROTEIN"/>
    <property type="match status" value="1"/>
</dbReference>
<dbReference type="EMBL" id="JAGSCS010000022">
    <property type="protein sequence ID" value="MBR0577186.1"/>
    <property type="molecule type" value="Genomic_DNA"/>
</dbReference>
<accession>A0A941CQR8</accession>
<dbReference type="InterPro" id="IPR027396">
    <property type="entry name" value="DsrEFH-like"/>
</dbReference>
<proteinExistence type="predicted"/>
<protein>
    <submittedName>
        <fullName evidence="1">DsrE family protein</fullName>
    </submittedName>
</protein>
<organism evidence="1 2">
    <name type="scientific">Proteiniclasticum sediminis</name>
    <dbReference type="NCBI Taxonomy" id="2804028"/>
    <lineage>
        <taxon>Bacteria</taxon>
        <taxon>Bacillati</taxon>
        <taxon>Bacillota</taxon>
        <taxon>Clostridia</taxon>
        <taxon>Eubacteriales</taxon>
        <taxon>Clostridiaceae</taxon>
        <taxon>Proteiniclasticum</taxon>
    </lineage>
</organism>
<dbReference type="SUPFAM" id="SSF75169">
    <property type="entry name" value="DsrEFH-like"/>
    <property type="match status" value="1"/>
</dbReference>
<dbReference type="Gene3D" id="3.40.1260.10">
    <property type="entry name" value="DsrEFH-like"/>
    <property type="match status" value="1"/>
</dbReference>
<dbReference type="RefSeq" id="WP_211802601.1">
    <property type="nucleotide sequence ID" value="NZ_JAGSCS010000022.1"/>
</dbReference>
<dbReference type="InterPro" id="IPR003787">
    <property type="entry name" value="Sulphur_relay_DsrE/F-like"/>
</dbReference>